<sequence>MLTHLCKEVVLPARASSLHPCTRRSHLTFSATERKGRRQVITTRQVSKARVRTVSHQSARRGLIRRPSAKKRMVVRGVVEALAVTKRSVGRRLHS</sequence>
<dbReference type="EMBL" id="VSRR010000487">
    <property type="protein sequence ID" value="MPC16222.1"/>
    <property type="molecule type" value="Genomic_DNA"/>
</dbReference>
<keyword evidence="3" id="KW-1185">Reference proteome</keyword>
<accession>A0A5B7D2E0</accession>
<reference evidence="2 3" key="1">
    <citation type="submission" date="2019-05" db="EMBL/GenBank/DDBJ databases">
        <title>Another draft genome of Portunus trituberculatus and its Hox gene families provides insights of decapod evolution.</title>
        <authorList>
            <person name="Jeong J.-H."/>
            <person name="Song I."/>
            <person name="Kim S."/>
            <person name="Choi T."/>
            <person name="Kim D."/>
            <person name="Ryu S."/>
            <person name="Kim W."/>
        </authorList>
    </citation>
    <scope>NUCLEOTIDE SEQUENCE [LARGE SCALE GENOMIC DNA]</scope>
    <source>
        <tissue evidence="2">Muscle</tissue>
    </source>
</reference>
<dbReference type="AlphaFoldDB" id="A0A5B7D2E0"/>
<evidence type="ECO:0000313" key="3">
    <source>
        <dbReference type="Proteomes" id="UP000324222"/>
    </source>
</evidence>
<comment type="caution">
    <text evidence="2">The sequence shown here is derived from an EMBL/GenBank/DDBJ whole genome shotgun (WGS) entry which is preliminary data.</text>
</comment>
<organism evidence="2 3">
    <name type="scientific">Portunus trituberculatus</name>
    <name type="common">Swimming crab</name>
    <name type="synonym">Neptunus trituberculatus</name>
    <dbReference type="NCBI Taxonomy" id="210409"/>
    <lineage>
        <taxon>Eukaryota</taxon>
        <taxon>Metazoa</taxon>
        <taxon>Ecdysozoa</taxon>
        <taxon>Arthropoda</taxon>
        <taxon>Crustacea</taxon>
        <taxon>Multicrustacea</taxon>
        <taxon>Malacostraca</taxon>
        <taxon>Eumalacostraca</taxon>
        <taxon>Eucarida</taxon>
        <taxon>Decapoda</taxon>
        <taxon>Pleocyemata</taxon>
        <taxon>Brachyura</taxon>
        <taxon>Eubrachyura</taxon>
        <taxon>Portunoidea</taxon>
        <taxon>Portunidae</taxon>
        <taxon>Portuninae</taxon>
        <taxon>Portunus</taxon>
    </lineage>
</organism>
<evidence type="ECO:0000313" key="2">
    <source>
        <dbReference type="EMBL" id="MPC16222.1"/>
    </source>
</evidence>
<gene>
    <name evidence="2" type="ORF">E2C01_009042</name>
</gene>
<proteinExistence type="predicted"/>
<protein>
    <submittedName>
        <fullName evidence="2">Uncharacterized protein</fullName>
    </submittedName>
</protein>
<dbReference type="Proteomes" id="UP000324222">
    <property type="component" value="Unassembled WGS sequence"/>
</dbReference>
<evidence type="ECO:0000256" key="1">
    <source>
        <dbReference type="SAM" id="MobiDB-lite"/>
    </source>
</evidence>
<name>A0A5B7D2E0_PORTR</name>
<feature type="region of interest" description="Disordered" evidence="1">
    <location>
        <begin position="33"/>
        <end position="61"/>
    </location>
</feature>
<feature type="compositionally biased region" description="Basic residues" evidence="1">
    <location>
        <begin position="47"/>
        <end position="61"/>
    </location>
</feature>